<keyword evidence="2" id="KW-0812">Transmembrane</keyword>
<keyword evidence="4" id="KW-1185">Reference proteome</keyword>
<sequence>MNEEILPDAGYGPWGPFISDRYQLLKITRLDIALASTAFALAGVFAILAAYTVVRQSRRSAKPWKSVYLWMVWLEWAASVVIAIECLLFLLRVIRPSFYFYMSILFCWTIQIQLLLQIIINRIRIILQSRRRGQQLMWGTAFIISLLCLSVYIIWIPASLQISPRWVRTNTYWDRVEKVIYLFVDAALNVYFIRVVKGNLVKNGLHKYDRLVRFNQRMIVVSILMDVMIIAAMDIPNGFVYAIFHPLAYLIKLNIEMSMADLITRVALGTRVRPVQAQTPVFVGTQPASSSVTTKPPSSAHRTFLRSLSRGIFKRTRDQPQQNEDVISTTRDFAVRSSLALGPDSVQMVSILEETPPSGTSLSNPIYPAGPRSAGNASSISPDDLSLYSTESEEVQEHCVDEEGAKPESVWPSTKWSEIRLDRSG</sequence>
<keyword evidence="2" id="KW-1133">Transmembrane helix</keyword>
<organism evidence="3 4">
    <name type="scientific">Leptosphaeria maculans (strain JN3 / isolate v23.1.3 / race Av1-4-5-6-7-8)</name>
    <name type="common">Blackleg fungus</name>
    <name type="synonym">Phoma lingam</name>
    <dbReference type="NCBI Taxonomy" id="985895"/>
    <lineage>
        <taxon>Eukaryota</taxon>
        <taxon>Fungi</taxon>
        <taxon>Dikarya</taxon>
        <taxon>Ascomycota</taxon>
        <taxon>Pezizomycotina</taxon>
        <taxon>Dothideomycetes</taxon>
        <taxon>Pleosporomycetidae</taxon>
        <taxon>Pleosporales</taxon>
        <taxon>Pleosporineae</taxon>
        <taxon>Leptosphaeriaceae</taxon>
        <taxon>Plenodomus</taxon>
        <taxon>Plenodomus lingam/Leptosphaeria maculans species complex</taxon>
    </lineage>
</organism>
<reference evidence="4" key="1">
    <citation type="journal article" date="2011" name="Nat. Commun.">
        <title>Effector diversification within compartments of the Leptosphaeria maculans genome affected by Repeat-Induced Point mutations.</title>
        <authorList>
            <person name="Rouxel T."/>
            <person name="Grandaubert J."/>
            <person name="Hane J.K."/>
            <person name="Hoede C."/>
            <person name="van de Wouw A.P."/>
            <person name="Couloux A."/>
            <person name="Dominguez V."/>
            <person name="Anthouard V."/>
            <person name="Bally P."/>
            <person name="Bourras S."/>
            <person name="Cozijnsen A.J."/>
            <person name="Ciuffetti L.M."/>
            <person name="Degrave A."/>
            <person name="Dilmaghani A."/>
            <person name="Duret L."/>
            <person name="Fudal I."/>
            <person name="Goodwin S.B."/>
            <person name="Gout L."/>
            <person name="Glaser N."/>
            <person name="Linglin J."/>
            <person name="Kema G.H.J."/>
            <person name="Lapalu N."/>
            <person name="Lawrence C.B."/>
            <person name="May K."/>
            <person name="Meyer M."/>
            <person name="Ollivier B."/>
            <person name="Poulain J."/>
            <person name="Schoch C.L."/>
            <person name="Simon A."/>
            <person name="Spatafora J.W."/>
            <person name="Stachowiak A."/>
            <person name="Turgeon B.G."/>
            <person name="Tyler B.M."/>
            <person name="Vincent D."/>
            <person name="Weissenbach J."/>
            <person name="Amselem J."/>
            <person name="Quesneville H."/>
            <person name="Oliver R.P."/>
            <person name="Wincker P."/>
            <person name="Balesdent M.-H."/>
            <person name="Howlett B.J."/>
        </authorList>
    </citation>
    <scope>NUCLEOTIDE SEQUENCE [LARGE SCALE GENOMIC DNA]</scope>
    <source>
        <strain evidence="4">JN3 / isolate v23.1.3 / race Av1-4-5-6-7-8</strain>
    </source>
</reference>
<feature type="region of interest" description="Disordered" evidence="1">
    <location>
        <begin position="355"/>
        <end position="425"/>
    </location>
</feature>
<proteinExistence type="predicted"/>
<evidence type="ECO:0000256" key="2">
    <source>
        <dbReference type="SAM" id="Phobius"/>
    </source>
</evidence>
<dbReference type="EMBL" id="FP929139">
    <property type="protein sequence ID" value="CBY02093.1"/>
    <property type="molecule type" value="Genomic_DNA"/>
</dbReference>
<dbReference type="InParanoid" id="E5AC91"/>
<evidence type="ECO:0000256" key="1">
    <source>
        <dbReference type="SAM" id="MobiDB-lite"/>
    </source>
</evidence>
<feature type="transmembrane region" description="Helical" evidence="2">
    <location>
        <begin position="178"/>
        <end position="196"/>
    </location>
</feature>
<name>E5AC91_LEPMJ</name>
<evidence type="ECO:0000313" key="4">
    <source>
        <dbReference type="Proteomes" id="UP000002668"/>
    </source>
</evidence>
<feature type="transmembrane region" description="Helical" evidence="2">
    <location>
        <begin position="136"/>
        <end position="158"/>
    </location>
</feature>
<dbReference type="OrthoDB" id="3205825at2759"/>
<dbReference type="PANTHER" id="PTHR35179">
    <property type="entry name" value="PROTEIN CBG02620"/>
    <property type="match status" value="1"/>
</dbReference>
<accession>E5AC91</accession>
<feature type="transmembrane region" description="Helical" evidence="2">
    <location>
        <begin position="98"/>
        <end position="116"/>
    </location>
</feature>
<feature type="transmembrane region" description="Helical" evidence="2">
    <location>
        <begin position="217"/>
        <end position="233"/>
    </location>
</feature>
<dbReference type="VEuPathDB" id="FungiDB:LEMA_P008800.1"/>
<feature type="compositionally biased region" description="Basic and acidic residues" evidence="1">
    <location>
        <begin position="395"/>
        <end position="406"/>
    </location>
</feature>
<gene>
    <name evidence="3" type="ORF">LEMA_P008800.1</name>
</gene>
<dbReference type="PANTHER" id="PTHR35179:SF1">
    <property type="entry name" value="INTEGRAL MEMBRANE PROTEIN"/>
    <property type="match status" value="1"/>
</dbReference>
<feature type="transmembrane region" description="Helical" evidence="2">
    <location>
        <begin position="32"/>
        <end position="54"/>
    </location>
</feature>
<keyword evidence="2" id="KW-0472">Membrane</keyword>
<dbReference type="GeneID" id="13286655"/>
<evidence type="ECO:0008006" key="5">
    <source>
        <dbReference type="Google" id="ProtNLM"/>
    </source>
</evidence>
<dbReference type="RefSeq" id="XP_003845572.1">
    <property type="nucleotide sequence ID" value="XM_003845524.1"/>
</dbReference>
<feature type="transmembrane region" description="Helical" evidence="2">
    <location>
        <begin position="66"/>
        <end position="92"/>
    </location>
</feature>
<dbReference type="Proteomes" id="UP000002668">
    <property type="component" value="Genome"/>
</dbReference>
<protein>
    <recommendedName>
        <fullName evidence="5">Integral membrane protein</fullName>
    </recommendedName>
</protein>
<dbReference type="eggNOG" id="ENOG502S67X">
    <property type="taxonomic scope" value="Eukaryota"/>
</dbReference>
<evidence type="ECO:0000313" key="3">
    <source>
        <dbReference type="EMBL" id="CBY02093.1"/>
    </source>
</evidence>
<dbReference type="AlphaFoldDB" id="E5AC91"/>
<dbReference type="HOGENOM" id="CLU_041445_0_1_1"/>
<dbReference type="OMA" id="LIWAEII"/>